<organism evidence="1 2">
    <name type="scientific">Phytophthora infestans (strain T30-4)</name>
    <name type="common">Potato late blight agent</name>
    <dbReference type="NCBI Taxonomy" id="403677"/>
    <lineage>
        <taxon>Eukaryota</taxon>
        <taxon>Sar</taxon>
        <taxon>Stramenopiles</taxon>
        <taxon>Oomycota</taxon>
        <taxon>Peronosporomycetes</taxon>
        <taxon>Peronosporales</taxon>
        <taxon>Peronosporaceae</taxon>
        <taxon>Phytophthora</taxon>
    </lineage>
</organism>
<dbReference type="EMBL" id="DS028121">
    <property type="protein sequence ID" value="EEY66002.1"/>
    <property type="molecule type" value="Genomic_DNA"/>
</dbReference>
<sequence>MSISVKVRTKNKVEVRNKIIRANPGLKQPILPDE</sequence>
<name>D0MXV4_PHYIT</name>
<dbReference type="RefSeq" id="XP_002906601.1">
    <property type="nucleotide sequence ID" value="XM_002906555.1"/>
</dbReference>
<evidence type="ECO:0000313" key="2">
    <source>
        <dbReference type="Proteomes" id="UP000006643"/>
    </source>
</evidence>
<gene>
    <name evidence="1" type="ORF">PITG_03541</name>
</gene>
<protein>
    <submittedName>
        <fullName evidence="1">Uncharacterized protein</fullName>
    </submittedName>
</protein>
<evidence type="ECO:0000313" key="1">
    <source>
        <dbReference type="EMBL" id="EEY66002.1"/>
    </source>
</evidence>
<accession>D0MXV4</accession>
<dbReference type="HOGENOM" id="CLU_3378129_0_0_1"/>
<dbReference type="VEuPathDB" id="FungiDB:PITG_03541"/>
<dbReference type="AlphaFoldDB" id="D0MXV4"/>
<keyword evidence="2" id="KW-1185">Reference proteome</keyword>
<dbReference type="KEGG" id="pif:PITG_03541"/>
<dbReference type="GeneID" id="9467496"/>
<dbReference type="InParanoid" id="D0MXV4"/>
<dbReference type="Proteomes" id="UP000006643">
    <property type="component" value="Unassembled WGS sequence"/>
</dbReference>
<proteinExistence type="predicted"/>
<reference evidence="2" key="1">
    <citation type="journal article" date="2009" name="Nature">
        <title>Genome sequence and analysis of the Irish potato famine pathogen Phytophthora infestans.</title>
        <authorList>
            <consortium name="The Broad Institute Genome Sequencing Platform"/>
            <person name="Haas B.J."/>
            <person name="Kamoun S."/>
            <person name="Zody M.C."/>
            <person name="Jiang R.H."/>
            <person name="Handsaker R.E."/>
            <person name="Cano L.M."/>
            <person name="Grabherr M."/>
            <person name="Kodira C.D."/>
            <person name="Raffaele S."/>
            <person name="Torto-Alalibo T."/>
            <person name="Bozkurt T.O."/>
            <person name="Ah-Fong A.M."/>
            <person name="Alvarado L."/>
            <person name="Anderson V.L."/>
            <person name="Armstrong M.R."/>
            <person name="Avrova A."/>
            <person name="Baxter L."/>
            <person name="Beynon J."/>
            <person name="Boevink P.C."/>
            <person name="Bollmann S.R."/>
            <person name="Bos J.I."/>
            <person name="Bulone V."/>
            <person name="Cai G."/>
            <person name="Cakir C."/>
            <person name="Carrington J.C."/>
            <person name="Chawner M."/>
            <person name="Conti L."/>
            <person name="Costanzo S."/>
            <person name="Ewan R."/>
            <person name="Fahlgren N."/>
            <person name="Fischbach M.A."/>
            <person name="Fugelstad J."/>
            <person name="Gilroy E.M."/>
            <person name="Gnerre S."/>
            <person name="Green P.J."/>
            <person name="Grenville-Briggs L.J."/>
            <person name="Griffith J."/>
            <person name="Grunwald N.J."/>
            <person name="Horn K."/>
            <person name="Horner N.R."/>
            <person name="Hu C.H."/>
            <person name="Huitema E."/>
            <person name="Jeong D.H."/>
            <person name="Jones A.M."/>
            <person name="Jones J.D."/>
            <person name="Jones R.W."/>
            <person name="Karlsson E.K."/>
            <person name="Kunjeti S.G."/>
            <person name="Lamour K."/>
            <person name="Liu Z."/>
            <person name="Ma L."/>
            <person name="Maclean D."/>
            <person name="Chibucos M.C."/>
            <person name="McDonald H."/>
            <person name="McWalters J."/>
            <person name="Meijer H.J."/>
            <person name="Morgan W."/>
            <person name="Morris P.F."/>
            <person name="Munro C.A."/>
            <person name="O'Neill K."/>
            <person name="Ospina-Giraldo M."/>
            <person name="Pinzon A."/>
            <person name="Pritchard L."/>
            <person name="Ramsahoye B."/>
            <person name="Ren Q."/>
            <person name="Restrepo S."/>
            <person name="Roy S."/>
            <person name="Sadanandom A."/>
            <person name="Savidor A."/>
            <person name="Schornack S."/>
            <person name="Schwartz D.C."/>
            <person name="Schumann U.D."/>
            <person name="Schwessinger B."/>
            <person name="Seyer L."/>
            <person name="Sharpe T."/>
            <person name="Silvar C."/>
            <person name="Song J."/>
            <person name="Studholme D.J."/>
            <person name="Sykes S."/>
            <person name="Thines M."/>
            <person name="van de Vondervoort P.J."/>
            <person name="Phuntumart V."/>
            <person name="Wawra S."/>
            <person name="Weide R."/>
            <person name="Win J."/>
            <person name="Young C."/>
            <person name="Zhou S."/>
            <person name="Fry W."/>
            <person name="Meyers B.C."/>
            <person name="van West P."/>
            <person name="Ristaino J."/>
            <person name="Govers F."/>
            <person name="Birch P.R."/>
            <person name="Whisson S.C."/>
            <person name="Judelson H.S."/>
            <person name="Nusbaum C."/>
        </authorList>
    </citation>
    <scope>NUCLEOTIDE SEQUENCE [LARGE SCALE GENOMIC DNA]</scope>
    <source>
        <strain evidence="2">T30-4</strain>
    </source>
</reference>